<reference evidence="1 2" key="1">
    <citation type="submission" date="2016-11" db="EMBL/GenBank/DDBJ databases">
        <authorList>
            <person name="Jaros S."/>
            <person name="Januszkiewicz K."/>
            <person name="Wedrychowicz H."/>
        </authorList>
    </citation>
    <scope>NUCLEOTIDE SEQUENCE [LARGE SCALE GENOMIC DNA]</scope>
    <source>
        <strain evidence="1 2">GAS138</strain>
    </source>
</reference>
<name>A0A1M5L4G2_9BRAD</name>
<dbReference type="Proteomes" id="UP000189796">
    <property type="component" value="Chromosome I"/>
</dbReference>
<gene>
    <name evidence="1" type="ORF">SAMN05443248_2094</name>
</gene>
<dbReference type="AlphaFoldDB" id="A0A1M5L4G2"/>
<evidence type="ECO:0000313" key="1">
    <source>
        <dbReference type="EMBL" id="SHG59881.1"/>
    </source>
</evidence>
<protein>
    <submittedName>
        <fullName evidence="1">Uncharacterized protein</fullName>
    </submittedName>
</protein>
<dbReference type="RefSeq" id="WP_154072134.1">
    <property type="nucleotide sequence ID" value="NZ_LT670817.1"/>
</dbReference>
<accession>A0A1M5L4G2</accession>
<evidence type="ECO:0000313" key="2">
    <source>
        <dbReference type="Proteomes" id="UP000189796"/>
    </source>
</evidence>
<sequence>MSQTLASRQSDDTMAGVDASVVKTVQRLGKISRYEPPKVISFPIDGTRVAGPVSLAGNSY</sequence>
<dbReference type="EMBL" id="LT670817">
    <property type="protein sequence ID" value="SHG59881.1"/>
    <property type="molecule type" value="Genomic_DNA"/>
</dbReference>
<dbReference type="OrthoDB" id="9859647at2"/>
<organism evidence="1 2">
    <name type="scientific">Bradyrhizobium erythrophlei</name>
    <dbReference type="NCBI Taxonomy" id="1437360"/>
    <lineage>
        <taxon>Bacteria</taxon>
        <taxon>Pseudomonadati</taxon>
        <taxon>Pseudomonadota</taxon>
        <taxon>Alphaproteobacteria</taxon>
        <taxon>Hyphomicrobiales</taxon>
        <taxon>Nitrobacteraceae</taxon>
        <taxon>Bradyrhizobium</taxon>
    </lineage>
</organism>
<proteinExistence type="predicted"/>